<dbReference type="OrthoDB" id="17560at2759"/>
<evidence type="ECO:0000313" key="3">
    <source>
        <dbReference type="EMBL" id="RDW28870.1"/>
    </source>
</evidence>
<dbReference type="KEGG" id="yli:2907645"/>
<gene>
    <name evidence="3" type="ORF">B0I71DRAFT_112324</name>
    <name evidence="2" type="ORF">YALI1_F38191g</name>
</gene>
<dbReference type="EMBL" id="KZ858949">
    <property type="protein sequence ID" value="RDW28870.1"/>
    <property type="molecule type" value="Genomic_DNA"/>
</dbReference>
<evidence type="ECO:0000313" key="4">
    <source>
        <dbReference type="Proteomes" id="UP000182444"/>
    </source>
</evidence>
<evidence type="ECO:0000259" key="1">
    <source>
        <dbReference type="Pfam" id="PF01738"/>
    </source>
</evidence>
<feature type="domain" description="Dienelactone hydrolase" evidence="1">
    <location>
        <begin position="30"/>
        <end position="235"/>
    </location>
</feature>
<organism evidence="2 4">
    <name type="scientific">Yarrowia lipolytica</name>
    <name type="common">Candida lipolytica</name>
    <dbReference type="NCBI Taxonomy" id="4952"/>
    <lineage>
        <taxon>Eukaryota</taxon>
        <taxon>Fungi</taxon>
        <taxon>Dikarya</taxon>
        <taxon>Ascomycota</taxon>
        <taxon>Saccharomycotina</taxon>
        <taxon>Dipodascomycetes</taxon>
        <taxon>Dipodascales</taxon>
        <taxon>Dipodascales incertae sedis</taxon>
        <taxon>Yarrowia</taxon>
    </lineage>
</organism>
<dbReference type="PANTHER" id="PTHR17630:SF44">
    <property type="entry name" value="PROTEIN AIM2"/>
    <property type="match status" value="1"/>
</dbReference>
<name>A0A1H6PY26_YARLL</name>
<dbReference type="Pfam" id="PF01738">
    <property type="entry name" value="DLH"/>
    <property type="match status" value="1"/>
</dbReference>
<dbReference type="eggNOG" id="KOG3043">
    <property type="taxonomic scope" value="Eukaryota"/>
</dbReference>
<reference evidence="3 5" key="2">
    <citation type="submission" date="2018-07" db="EMBL/GenBank/DDBJ databases">
        <title>Draft Genome Assemblies for Five Robust Yarrowia lipolytica Strains Exhibiting High Lipid Production and Pentose Sugar Utilization and Sugar Alcohol Secretion from Undetoxified Lignocellulosic Biomass Hydrolysates.</title>
        <authorList>
            <consortium name="DOE Joint Genome Institute"/>
            <person name="Walker C."/>
            <person name="Ryu S."/>
            <person name="Na H."/>
            <person name="Zane M."/>
            <person name="LaButti K."/>
            <person name="Lipzen A."/>
            <person name="Haridas S."/>
            <person name="Barry K."/>
            <person name="Grigoriev I.V."/>
            <person name="Quarterman J."/>
            <person name="Slininger P."/>
            <person name="Dien B."/>
            <person name="Trinh C.T."/>
        </authorList>
    </citation>
    <scope>NUCLEOTIDE SEQUENCE [LARGE SCALE GENOMIC DNA]</scope>
    <source>
        <strain evidence="3 5">YB392</strain>
    </source>
</reference>
<evidence type="ECO:0000313" key="2">
    <source>
        <dbReference type="EMBL" id="AOW07915.1"/>
    </source>
</evidence>
<protein>
    <submittedName>
        <fullName evidence="3">Alpha/Beta hydrolase protein</fullName>
    </submittedName>
</protein>
<dbReference type="InterPro" id="IPR002925">
    <property type="entry name" value="Dienelactn_hydro"/>
</dbReference>
<dbReference type="EMBL" id="CP017558">
    <property type="protein sequence ID" value="AOW07915.1"/>
    <property type="molecule type" value="Genomic_DNA"/>
</dbReference>
<dbReference type="Proteomes" id="UP000182444">
    <property type="component" value="Chromosome 1F"/>
</dbReference>
<keyword evidence="3" id="KW-0378">Hydrolase</keyword>
<dbReference type="Proteomes" id="UP000256601">
    <property type="component" value="Unassembled WGS sequence"/>
</dbReference>
<dbReference type="GeneID" id="2907645"/>
<dbReference type="GO" id="GO:0016787">
    <property type="term" value="F:hydrolase activity"/>
    <property type="evidence" value="ECO:0007669"/>
    <property type="project" value="UniProtKB-KW"/>
</dbReference>
<dbReference type="AlphaFoldDB" id="A0A1H6PY26"/>
<dbReference type="VEuPathDB" id="FungiDB:YALI0_F30547g"/>
<dbReference type="OMA" id="SLCKHCI"/>
<dbReference type="RefSeq" id="XP_506055.1">
    <property type="nucleotide sequence ID" value="XM_506055.1"/>
</dbReference>
<sequence length="240" mass="26369">MVLLPCCATGFKHDGEISGEFKDFHGTKTYFAGKPSDKIVLLLTDILGLEYKGSLLLADQFAEEGFFVVVPDLFNNDPVALNPPESFSLMNDWFPRHTFETTIPFAKEIAQHIRDDFKPSFVGTVGYCYGGKLVGALGATDLVNALAWAHPSFVTVEDAKAIKHPLIIAAAETDNIYTPELRANVEAALKETGKTYYATLSSKTVHGFACRGDPNDPPVKFAKEKAFADFTQWFKLHGGK</sequence>
<reference evidence="2 4" key="1">
    <citation type="journal article" date="2016" name="PLoS ONE">
        <title>Sequence Assembly of Yarrowia lipolytica Strain W29/CLIB89 Shows Transposable Element Diversity.</title>
        <authorList>
            <person name="Magnan C."/>
            <person name="Yu J."/>
            <person name="Chang I."/>
            <person name="Jahn E."/>
            <person name="Kanomata Y."/>
            <person name="Wu J."/>
            <person name="Zeller M."/>
            <person name="Oakes M."/>
            <person name="Baldi P."/>
            <person name="Sandmeyer S."/>
        </authorList>
    </citation>
    <scope>NUCLEOTIDE SEQUENCE [LARGE SCALE GENOMIC DNA]</scope>
    <source>
        <strain evidence="2">CLIB89</strain>
        <strain evidence="4">CLIB89(W29)</strain>
    </source>
</reference>
<dbReference type="Gene3D" id="3.40.50.1820">
    <property type="entry name" value="alpha/beta hydrolase"/>
    <property type="match status" value="1"/>
</dbReference>
<dbReference type="VEuPathDB" id="FungiDB:YALI1_F38191g"/>
<evidence type="ECO:0000313" key="5">
    <source>
        <dbReference type="Proteomes" id="UP000256601"/>
    </source>
</evidence>
<accession>A0A1H6PY26</accession>
<dbReference type="PANTHER" id="PTHR17630">
    <property type="entry name" value="DIENELACTONE HYDROLASE"/>
    <property type="match status" value="1"/>
</dbReference>
<dbReference type="SUPFAM" id="SSF53474">
    <property type="entry name" value="alpha/beta-Hydrolases"/>
    <property type="match status" value="1"/>
</dbReference>
<dbReference type="InterPro" id="IPR029058">
    <property type="entry name" value="AB_hydrolase_fold"/>
</dbReference>
<proteinExistence type="predicted"/>